<gene>
    <name evidence="1" type="ORF">DPCES_1597</name>
</gene>
<dbReference type="EMBL" id="LK996017">
    <property type="protein sequence ID" value="CDX01484.1"/>
    <property type="molecule type" value="Genomic_DNA"/>
</dbReference>
<accession>A0A098AXZ2</accession>
<dbReference type="RefSeq" id="WP_005808925.1">
    <property type="nucleotide sequence ID" value="NZ_CABKQQ010000016.1"/>
</dbReference>
<proteinExistence type="predicted"/>
<name>A0A098AXZ2_DESHA</name>
<dbReference type="AlphaFoldDB" id="A0A098AXZ2"/>
<evidence type="ECO:0000313" key="1">
    <source>
        <dbReference type="EMBL" id="CDX01484.1"/>
    </source>
</evidence>
<protein>
    <submittedName>
        <fullName evidence="1">Uncharacterized protein</fullName>
    </submittedName>
</protein>
<dbReference type="PATRIC" id="fig|49338.4.peg.1718"/>
<sequence>MSEHKHEQHRHGHACECESCHGSEHRHENTLQKVHAALNEEPEIFSESYELTFKQESSTLPVQEALLHWSGEILRWVKNKHGFVGHIKGFSEGTEHFWFSSTGKAINIKSSSGWSEGMDKKFTINATAIIFGTPKEELAEYARQCLELSIATKCPDSTLVRK</sequence>
<reference evidence="1" key="1">
    <citation type="submission" date="2014-07" db="EMBL/GenBank/DDBJ databases">
        <authorList>
            <person name="Hornung V.Bastian."/>
        </authorList>
    </citation>
    <scope>NUCLEOTIDE SEQUENCE</scope>
    <source>
        <strain evidence="1">PCE-S</strain>
    </source>
</reference>
<organism evidence="1">
    <name type="scientific">Desulfitobacterium hafniense</name>
    <name type="common">Desulfitobacterium frappieri</name>
    <dbReference type="NCBI Taxonomy" id="49338"/>
    <lineage>
        <taxon>Bacteria</taxon>
        <taxon>Bacillati</taxon>
        <taxon>Bacillota</taxon>
        <taxon>Clostridia</taxon>
        <taxon>Eubacteriales</taxon>
        <taxon>Desulfitobacteriaceae</taxon>
        <taxon>Desulfitobacterium</taxon>
    </lineage>
</organism>